<dbReference type="AlphaFoldDB" id="A0A194AGX1"/>
<gene>
    <name evidence="1" type="ORF">DPF_2050</name>
</gene>
<comment type="caution">
    <text evidence="1">The sequence shown here is derived from an EMBL/GenBank/DDBJ whole genome shotgun (WGS) entry which is preliminary data.</text>
</comment>
<evidence type="ECO:0000313" key="2">
    <source>
        <dbReference type="Proteomes" id="UP000095200"/>
    </source>
</evidence>
<name>A0A194AGX1_9BACT</name>
<accession>A0A194AGX1</accession>
<protein>
    <submittedName>
        <fullName evidence="1">Uncharacterized protein</fullName>
    </submittedName>
</protein>
<keyword evidence="2" id="KW-1185">Reference proteome</keyword>
<dbReference type="EMBL" id="BDFE01000017">
    <property type="protein sequence ID" value="GAU09327.1"/>
    <property type="molecule type" value="Genomic_DNA"/>
</dbReference>
<dbReference type="Proteomes" id="UP000095200">
    <property type="component" value="Unassembled WGS sequence"/>
</dbReference>
<sequence>MARRATIFSKYDQADTLRIAGPYELAQRDPVHPWDPQRLKLLIRGYQRLDYHLGVLGPSETRAMSMLSDVQPDTWFQMDSHPRVHSLPTRRGLVLAVIFPALDTTKEPLPPSMSRELVTTLTSLRKNHPKALIVGISSWGRQHERRFVDQHEGLCDILLGSGPGSGLTSTLSTHARTLWTRAFTKGRTVNKMTIKEFPSPNSSFHWQTGRNIAVKLVVLDDKIQNNPAMEAILAPLDTPAAHGKTSSCGQ</sequence>
<evidence type="ECO:0000313" key="1">
    <source>
        <dbReference type="EMBL" id="GAU09327.1"/>
    </source>
</evidence>
<dbReference type="STRING" id="1592317.DPF_2050"/>
<reference evidence="2" key="1">
    <citation type="submission" date="2016-06" db="EMBL/GenBank/DDBJ databases">
        <title>Draft genome sequence of Desulfoplanes formicivorans strain Pf12B.</title>
        <authorList>
            <person name="Watanabe M."/>
            <person name="Kojima H."/>
            <person name="Fukui M."/>
        </authorList>
    </citation>
    <scope>NUCLEOTIDE SEQUENCE [LARGE SCALE GENOMIC DNA]</scope>
    <source>
        <strain evidence="2">Pf12B</strain>
    </source>
</reference>
<proteinExistence type="predicted"/>
<organism evidence="1 2">
    <name type="scientific">Desulfoplanes formicivorans</name>
    <dbReference type="NCBI Taxonomy" id="1592317"/>
    <lineage>
        <taxon>Bacteria</taxon>
        <taxon>Pseudomonadati</taxon>
        <taxon>Thermodesulfobacteriota</taxon>
        <taxon>Desulfovibrionia</taxon>
        <taxon>Desulfovibrionales</taxon>
        <taxon>Desulfoplanaceae</taxon>
        <taxon>Desulfoplanes</taxon>
    </lineage>
</organism>